<organism evidence="1 2">
    <name type="scientific">Gymnopus androsaceus JB14</name>
    <dbReference type="NCBI Taxonomy" id="1447944"/>
    <lineage>
        <taxon>Eukaryota</taxon>
        <taxon>Fungi</taxon>
        <taxon>Dikarya</taxon>
        <taxon>Basidiomycota</taxon>
        <taxon>Agaricomycotina</taxon>
        <taxon>Agaricomycetes</taxon>
        <taxon>Agaricomycetidae</taxon>
        <taxon>Agaricales</taxon>
        <taxon>Marasmiineae</taxon>
        <taxon>Omphalotaceae</taxon>
        <taxon>Gymnopus</taxon>
    </lineage>
</organism>
<evidence type="ECO:0008006" key="3">
    <source>
        <dbReference type="Google" id="ProtNLM"/>
    </source>
</evidence>
<sequence length="120" mass="13224">MKEDVVILDNISQGIVLYKLLGTERLKTFGVPHSEHKSQNVAFHDGASTVICESNHGKVYIFDCRTGKINNTIHIGIKEWVQLIASIEVAGILLILVGQSGENIGQTKIQVWEKLSITIA</sequence>
<dbReference type="OrthoDB" id="2654453at2759"/>
<keyword evidence="2" id="KW-1185">Reference proteome</keyword>
<gene>
    <name evidence="1" type="ORF">BT96DRAFT_1004645</name>
</gene>
<dbReference type="EMBL" id="ML769770">
    <property type="protein sequence ID" value="KAE9387957.1"/>
    <property type="molecule type" value="Genomic_DNA"/>
</dbReference>
<accession>A0A6A4GRZ1</accession>
<evidence type="ECO:0000313" key="2">
    <source>
        <dbReference type="Proteomes" id="UP000799118"/>
    </source>
</evidence>
<protein>
    <recommendedName>
        <fullName evidence="3">WD40 repeat-like protein</fullName>
    </recommendedName>
</protein>
<proteinExistence type="predicted"/>
<reference evidence="1" key="1">
    <citation type="journal article" date="2019" name="Environ. Microbiol.">
        <title>Fungal ecological strategies reflected in gene transcription - a case study of two litter decomposers.</title>
        <authorList>
            <person name="Barbi F."/>
            <person name="Kohler A."/>
            <person name="Barry K."/>
            <person name="Baskaran P."/>
            <person name="Daum C."/>
            <person name="Fauchery L."/>
            <person name="Ihrmark K."/>
            <person name="Kuo A."/>
            <person name="LaButti K."/>
            <person name="Lipzen A."/>
            <person name="Morin E."/>
            <person name="Grigoriev I.V."/>
            <person name="Henrissat B."/>
            <person name="Lindahl B."/>
            <person name="Martin F."/>
        </authorList>
    </citation>
    <scope>NUCLEOTIDE SEQUENCE</scope>
    <source>
        <strain evidence="1">JB14</strain>
    </source>
</reference>
<dbReference type="AlphaFoldDB" id="A0A6A4GRZ1"/>
<dbReference type="Proteomes" id="UP000799118">
    <property type="component" value="Unassembled WGS sequence"/>
</dbReference>
<evidence type="ECO:0000313" key="1">
    <source>
        <dbReference type="EMBL" id="KAE9387957.1"/>
    </source>
</evidence>
<name>A0A6A4GRZ1_9AGAR</name>
<dbReference type="SUPFAM" id="SSF50969">
    <property type="entry name" value="YVTN repeat-like/Quinoprotein amine dehydrogenase"/>
    <property type="match status" value="1"/>
</dbReference>
<dbReference type="InterPro" id="IPR011044">
    <property type="entry name" value="Quino_amine_DH_bsu"/>
</dbReference>